<comment type="caution">
    <text evidence="1">The sequence shown here is derived from an EMBL/GenBank/DDBJ whole genome shotgun (WGS) entry which is preliminary data.</text>
</comment>
<gene>
    <name evidence="1" type="ORF">ABG768_027895</name>
</gene>
<proteinExistence type="predicted"/>
<keyword evidence="2" id="KW-1185">Reference proteome</keyword>
<name>A0AAW2AAI6_CULAL</name>
<protein>
    <submittedName>
        <fullName evidence="1">Uncharacterized protein</fullName>
    </submittedName>
</protein>
<dbReference type="Proteomes" id="UP001479290">
    <property type="component" value="Unassembled WGS sequence"/>
</dbReference>
<dbReference type="AlphaFoldDB" id="A0AAW2AAI6"/>
<evidence type="ECO:0000313" key="1">
    <source>
        <dbReference type="EMBL" id="KAK9969746.1"/>
    </source>
</evidence>
<evidence type="ECO:0000313" key="2">
    <source>
        <dbReference type="Proteomes" id="UP001479290"/>
    </source>
</evidence>
<sequence length="100" mass="10839">MALPHRDASGYEGAELSVHLDVRADIQRLIRQLNYLPDPSLVPHALRGVVDTGFSGIILTHLLSGALLEHLGPSTRILCRLSLLTPIISQSPPTVGNWQA</sequence>
<dbReference type="EMBL" id="JAWDJR010000009">
    <property type="protein sequence ID" value="KAK9969746.1"/>
    <property type="molecule type" value="Genomic_DNA"/>
</dbReference>
<accession>A0AAW2AAI6</accession>
<reference evidence="1 2" key="1">
    <citation type="submission" date="2024-05" db="EMBL/GenBank/DDBJ databases">
        <title>A high-quality chromosomal-level genome assembly of Topmouth culter (Culter alburnus).</title>
        <authorList>
            <person name="Zhao H."/>
        </authorList>
    </citation>
    <scope>NUCLEOTIDE SEQUENCE [LARGE SCALE GENOMIC DNA]</scope>
    <source>
        <strain evidence="1">CATC2023</strain>
        <tissue evidence="1">Muscle</tissue>
    </source>
</reference>
<organism evidence="1 2">
    <name type="scientific">Culter alburnus</name>
    <name type="common">Topmouth culter</name>
    <dbReference type="NCBI Taxonomy" id="194366"/>
    <lineage>
        <taxon>Eukaryota</taxon>
        <taxon>Metazoa</taxon>
        <taxon>Chordata</taxon>
        <taxon>Craniata</taxon>
        <taxon>Vertebrata</taxon>
        <taxon>Euteleostomi</taxon>
        <taxon>Actinopterygii</taxon>
        <taxon>Neopterygii</taxon>
        <taxon>Teleostei</taxon>
        <taxon>Ostariophysi</taxon>
        <taxon>Cypriniformes</taxon>
        <taxon>Xenocyprididae</taxon>
        <taxon>Xenocypridinae</taxon>
        <taxon>Culter</taxon>
    </lineage>
</organism>